<keyword evidence="1" id="KW-0472">Membrane</keyword>
<organism evidence="2 3">
    <name type="scientific">Basidiobolus ranarum</name>
    <dbReference type="NCBI Taxonomy" id="34480"/>
    <lineage>
        <taxon>Eukaryota</taxon>
        <taxon>Fungi</taxon>
        <taxon>Fungi incertae sedis</taxon>
        <taxon>Zoopagomycota</taxon>
        <taxon>Entomophthoromycotina</taxon>
        <taxon>Basidiobolomycetes</taxon>
        <taxon>Basidiobolales</taxon>
        <taxon>Basidiobolaceae</taxon>
        <taxon>Basidiobolus</taxon>
    </lineage>
</organism>
<comment type="caution">
    <text evidence="2">The sequence shown here is derived from an EMBL/GenBank/DDBJ whole genome shotgun (WGS) entry which is preliminary data.</text>
</comment>
<evidence type="ECO:0000256" key="1">
    <source>
        <dbReference type="SAM" id="Phobius"/>
    </source>
</evidence>
<accession>A0ABR2WET0</accession>
<keyword evidence="3" id="KW-1185">Reference proteome</keyword>
<keyword evidence="1" id="KW-1133">Transmembrane helix</keyword>
<proteinExistence type="predicted"/>
<feature type="transmembrane region" description="Helical" evidence="1">
    <location>
        <begin position="138"/>
        <end position="164"/>
    </location>
</feature>
<gene>
    <name evidence="2" type="ORF">K7432_016402</name>
</gene>
<evidence type="ECO:0000313" key="3">
    <source>
        <dbReference type="Proteomes" id="UP001479436"/>
    </source>
</evidence>
<dbReference type="Proteomes" id="UP001479436">
    <property type="component" value="Unassembled WGS sequence"/>
</dbReference>
<name>A0ABR2WET0_9FUNG</name>
<reference evidence="2 3" key="1">
    <citation type="submission" date="2023-04" db="EMBL/GenBank/DDBJ databases">
        <title>Genome of Basidiobolus ranarum AG-B5.</title>
        <authorList>
            <person name="Stajich J.E."/>
            <person name="Carter-House D."/>
            <person name="Gryganskyi A."/>
        </authorList>
    </citation>
    <scope>NUCLEOTIDE SEQUENCE [LARGE SCALE GENOMIC DNA]</scope>
    <source>
        <strain evidence="2 3">AG-B5</strain>
    </source>
</reference>
<protein>
    <submittedName>
        <fullName evidence="2">Uncharacterized protein</fullName>
    </submittedName>
</protein>
<feature type="transmembrane region" description="Helical" evidence="1">
    <location>
        <begin position="87"/>
        <end position="108"/>
    </location>
</feature>
<evidence type="ECO:0000313" key="2">
    <source>
        <dbReference type="EMBL" id="KAK9760007.1"/>
    </source>
</evidence>
<dbReference type="EMBL" id="JASJQH010002685">
    <property type="protein sequence ID" value="KAK9760007.1"/>
    <property type="molecule type" value="Genomic_DNA"/>
</dbReference>
<feature type="transmembrane region" description="Helical" evidence="1">
    <location>
        <begin position="12"/>
        <end position="33"/>
    </location>
</feature>
<sequence>MAVLSVRVPKINSCCFCVSLRTAALSLSLLGITSHLYTAFLISSMPTQNSTAYLLWVIYSYITAAIFAGGSFGIWKHKVKIIKIFAISYWIDLALGFILSISFAIKAFHLEKSVCSELNNSPDTSINTDTCHQFYNNAALAVLVALGLSLVIKVHYSLAVWSYYKQITSTRSYAYVEPDDSDKLYYEMDHE</sequence>
<keyword evidence="1" id="KW-0812">Transmembrane</keyword>
<feature type="transmembrane region" description="Helical" evidence="1">
    <location>
        <begin position="53"/>
        <end position="75"/>
    </location>
</feature>